<evidence type="ECO:0000259" key="5">
    <source>
        <dbReference type="PROSITE" id="PS50860"/>
    </source>
</evidence>
<dbReference type="RefSeq" id="WP_128746523.1">
    <property type="nucleotide sequence ID" value="NZ_CP035281.1"/>
</dbReference>
<evidence type="ECO:0000256" key="3">
    <source>
        <dbReference type="ARBA" id="ARBA00022723"/>
    </source>
</evidence>
<name>A0A410PY46_9FIRM</name>
<dbReference type="OrthoDB" id="9812949at2"/>
<gene>
    <name evidence="6" type="ORF">EQM06_11605</name>
</gene>
<sequence length="411" mass="46593">MNTDKLYQKNQYLKKCTSKIVEITQSENTICLILDQTIFFPTGGGQSCDKGKINDLEVSDVYEKDGLVFHQIQNNHSNIVWNIGEEAICEIDWEHRFLNMQRHCGEHILSGILYREYGGINKGFHMGEHYMTIDISLETMPEIKELTWEMAQRAEALANQVIWSNAPVTIKHFDTREEAAALPLRKMLVLDQDISIVCIGDTENPADCVACCGTHPDTAGQVGLIKILKVESYKGMFRIYCEAGRKAMDIFNQYQEIFSYLSKRYSAGTGDLLDKMAVQEDKARAVRTELYTLKQALIRDRLSSISDELKTLNPSKQHLFVKEYDDMKIDDLLNIGRPLIPELSLLLLLVSRKDKTVLLFSDGRLDCGKLVKENAPIYQGKGGGSSTNARALFPKAESIDVFVDLLEKHLR</sequence>
<dbReference type="AlphaFoldDB" id="A0A410PY46"/>
<comment type="subcellular location">
    <subcellularLocation>
        <location evidence="2">Cytoplasm</location>
    </subcellularLocation>
</comment>
<dbReference type="InterPro" id="IPR018163">
    <property type="entry name" value="Thr/Ala-tRNA-synth_IIc_edit"/>
</dbReference>
<dbReference type="InterPro" id="IPR012947">
    <property type="entry name" value="tRNA_SAD"/>
</dbReference>
<dbReference type="EMBL" id="CP035281">
    <property type="protein sequence ID" value="QAT43815.1"/>
    <property type="molecule type" value="Genomic_DNA"/>
</dbReference>
<keyword evidence="7" id="KW-1185">Reference proteome</keyword>
<keyword evidence="3" id="KW-0479">Metal-binding</keyword>
<dbReference type="Pfam" id="PF07973">
    <property type="entry name" value="tRNA_SAD"/>
    <property type="match status" value="1"/>
</dbReference>
<feature type="domain" description="Alanyl-transfer RNA synthetases family profile" evidence="5">
    <location>
        <begin position="1"/>
        <end position="253"/>
    </location>
</feature>
<evidence type="ECO:0000313" key="7">
    <source>
        <dbReference type="Proteomes" id="UP000287601"/>
    </source>
</evidence>
<dbReference type="InterPro" id="IPR051335">
    <property type="entry name" value="Alanyl-tRNA_Editing_Enzymes"/>
</dbReference>
<dbReference type="GO" id="GO:0046872">
    <property type="term" value="F:metal ion binding"/>
    <property type="evidence" value="ECO:0007669"/>
    <property type="project" value="UniProtKB-KW"/>
</dbReference>
<dbReference type="GO" id="GO:0003676">
    <property type="term" value="F:nucleic acid binding"/>
    <property type="evidence" value="ECO:0007669"/>
    <property type="project" value="InterPro"/>
</dbReference>
<evidence type="ECO:0000256" key="4">
    <source>
        <dbReference type="ARBA" id="ARBA00022833"/>
    </source>
</evidence>
<dbReference type="GO" id="GO:0002161">
    <property type="term" value="F:aminoacyl-tRNA deacylase activity"/>
    <property type="evidence" value="ECO:0007669"/>
    <property type="project" value="UniProtKB-ARBA"/>
</dbReference>
<dbReference type="GO" id="GO:0006419">
    <property type="term" value="P:alanyl-tRNA aminoacylation"/>
    <property type="evidence" value="ECO:0007669"/>
    <property type="project" value="InterPro"/>
</dbReference>
<comment type="cofactor">
    <cofactor evidence="1">
        <name>Zn(2+)</name>
        <dbReference type="ChEBI" id="CHEBI:29105"/>
    </cofactor>
</comment>
<keyword evidence="4" id="KW-0862">Zinc</keyword>
<dbReference type="SMART" id="SM00863">
    <property type="entry name" value="tRNA_SAD"/>
    <property type="match status" value="1"/>
</dbReference>
<dbReference type="PROSITE" id="PS50860">
    <property type="entry name" value="AA_TRNA_LIGASE_II_ALA"/>
    <property type="match status" value="1"/>
</dbReference>
<dbReference type="SUPFAM" id="SSF50447">
    <property type="entry name" value="Translation proteins"/>
    <property type="match status" value="1"/>
</dbReference>
<dbReference type="GO" id="GO:0005737">
    <property type="term" value="C:cytoplasm"/>
    <property type="evidence" value="ECO:0007669"/>
    <property type="project" value="UniProtKB-SubCell"/>
</dbReference>
<dbReference type="Proteomes" id="UP000287601">
    <property type="component" value="Chromosome"/>
</dbReference>
<dbReference type="GO" id="GO:0004813">
    <property type="term" value="F:alanine-tRNA ligase activity"/>
    <property type="evidence" value="ECO:0007669"/>
    <property type="project" value="InterPro"/>
</dbReference>
<dbReference type="Gene3D" id="2.40.30.130">
    <property type="match status" value="1"/>
</dbReference>
<protein>
    <submittedName>
        <fullName evidence="6">Alanyl-tRNA editing protein</fullName>
    </submittedName>
</protein>
<evidence type="ECO:0000256" key="1">
    <source>
        <dbReference type="ARBA" id="ARBA00001947"/>
    </source>
</evidence>
<dbReference type="GO" id="GO:0005524">
    <property type="term" value="F:ATP binding"/>
    <property type="evidence" value="ECO:0007669"/>
    <property type="project" value="InterPro"/>
</dbReference>
<dbReference type="PANTHER" id="PTHR43462:SF1">
    <property type="entry name" value="ALANYL-TRNA EDITING PROTEIN AARSD1"/>
    <property type="match status" value="1"/>
</dbReference>
<dbReference type="PANTHER" id="PTHR43462">
    <property type="entry name" value="ALANYL-TRNA EDITING PROTEIN"/>
    <property type="match status" value="1"/>
</dbReference>
<evidence type="ECO:0000313" key="6">
    <source>
        <dbReference type="EMBL" id="QAT43815.1"/>
    </source>
</evidence>
<organism evidence="6 7">
    <name type="scientific">Aminipila luticellarii</name>
    <dbReference type="NCBI Taxonomy" id="2507160"/>
    <lineage>
        <taxon>Bacteria</taxon>
        <taxon>Bacillati</taxon>
        <taxon>Bacillota</taxon>
        <taxon>Clostridia</taxon>
        <taxon>Peptostreptococcales</taxon>
        <taxon>Anaerovoracaceae</taxon>
        <taxon>Aminipila</taxon>
    </lineage>
</organism>
<accession>A0A410PY46</accession>
<dbReference type="KEGG" id="amij:EQM06_11605"/>
<dbReference type="Gene3D" id="3.30.980.10">
    <property type="entry name" value="Threonyl-trna Synthetase, Chain A, domain 2"/>
    <property type="match status" value="1"/>
</dbReference>
<dbReference type="SUPFAM" id="SSF55186">
    <property type="entry name" value="ThrRS/AlaRS common domain"/>
    <property type="match status" value="1"/>
</dbReference>
<reference evidence="6 7" key="1">
    <citation type="submission" date="2019-01" db="EMBL/GenBank/DDBJ databases">
        <title>Draft genomes of a novel of Aminipila strains.</title>
        <authorList>
            <person name="Ma S."/>
        </authorList>
    </citation>
    <scope>NUCLEOTIDE SEQUENCE [LARGE SCALE GENOMIC DNA]</scope>
    <source>
        <strain evidence="7">JN-39</strain>
    </source>
</reference>
<dbReference type="InterPro" id="IPR018164">
    <property type="entry name" value="Ala-tRNA-synth_IIc_N"/>
</dbReference>
<proteinExistence type="predicted"/>
<evidence type="ECO:0000256" key="2">
    <source>
        <dbReference type="ARBA" id="ARBA00004496"/>
    </source>
</evidence>
<dbReference type="InterPro" id="IPR018165">
    <property type="entry name" value="Ala-tRNA-synth_IIc_core"/>
</dbReference>
<dbReference type="Gene3D" id="3.10.310.40">
    <property type="match status" value="1"/>
</dbReference>
<dbReference type="Pfam" id="PF01411">
    <property type="entry name" value="tRNA-synt_2c"/>
    <property type="match status" value="1"/>
</dbReference>
<dbReference type="InterPro" id="IPR009000">
    <property type="entry name" value="Transl_B-barrel_sf"/>
</dbReference>